<keyword evidence="1" id="KW-0812">Transmembrane</keyword>
<protein>
    <recommendedName>
        <fullName evidence="4">Glycosyltransferase RgtA/B/C/D-like domain-containing protein</fullName>
    </recommendedName>
</protein>
<comment type="caution">
    <text evidence="2">The sequence shown here is derived from an EMBL/GenBank/DDBJ whole genome shotgun (WGS) entry which is preliminary data.</text>
</comment>
<feature type="transmembrane region" description="Helical" evidence="1">
    <location>
        <begin position="162"/>
        <end position="193"/>
    </location>
</feature>
<feature type="transmembrane region" description="Helical" evidence="1">
    <location>
        <begin position="227"/>
        <end position="246"/>
    </location>
</feature>
<dbReference type="AlphaFoldDB" id="A0A5F2B042"/>
<feature type="transmembrane region" description="Helical" evidence="1">
    <location>
        <begin position="309"/>
        <end position="329"/>
    </location>
</feature>
<sequence>MVLIDKISEILDRNKIVPGVIAGLIAVLVFKIVLGLFPENFYLDRDDGIITLSHAKNLTDFGFIGVNPSGERVEGFSSPLQFLIFAVLSSVYTFHYSVFFAIQWWATTFLFGFVVFSIFEEFYDKEKIRSLGLVLCASALLSVSFTFLAWHASGMENSWVHLLYLSYALILFRILNGNPIAILPAALILFAAMIVRIESVYHLFLISFVFLFLAYKKGISWKETLPLWIAGILWGLFFIGRILYFGNLFPNTSTAQEVSLSENLNNLIRLNPALLKNWEIFRFGFKQNLVLLLPLSLALLFLKRISSKEVLFTILIVALALPGLLHAFVLGNYRLDPARPMTWLACVGTVLFLIRISALTEKRKIWILPIVLLVGFVSYKNYKFKSYDLCCSSGVFEQRRLEILNISKEEGIIRPLVAIADLGAVSFYKEFNILDLGYLGNRFLAKNKKNSSAVQSYLELNRPDVLEVHFPWSCEYSKVLNDLDFAKNYRLVLDSSEKPPIEICPSGGKVITGTFLYQGMNRETKSEDRVVYSSFLKDPSLEVLKSELKVCDLSPFRCRSRFRNIYRFLPELKKNIQNSEWNEAVRILSNPHLRDYMEVLWRYGSPSETLVEEVLKITMP</sequence>
<dbReference type="OrthoDB" id="343688at2"/>
<evidence type="ECO:0000313" key="3">
    <source>
        <dbReference type="Proteomes" id="UP000298429"/>
    </source>
</evidence>
<keyword evidence="1" id="KW-0472">Membrane</keyword>
<proteinExistence type="predicted"/>
<evidence type="ECO:0008006" key="4">
    <source>
        <dbReference type="Google" id="ProtNLM"/>
    </source>
</evidence>
<organism evidence="2 3">
    <name type="scientific">Leptospira barantonii</name>
    <dbReference type="NCBI Taxonomy" id="2023184"/>
    <lineage>
        <taxon>Bacteria</taxon>
        <taxon>Pseudomonadati</taxon>
        <taxon>Spirochaetota</taxon>
        <taxon>Spirochaetia</taxon>
        <taxon>Leptospirales</taxon>
        <taxon>Leptospiraceae</taxon>
        <taxon>Leptospira</taxon>
    </lineage>
</organism>
<gene>
    <name evidence="2" type="ORF">EHQ76_15105</name>
</gene>
<accession>A0A5F2B042</accession>
<feature type="transmembrane region" description="Helical" evidence="1">
    <location>
        <begin position="365"/>
        <end position="382"/>
    </location>
</feature>
<dbReference type="EMBL" id="RQGN01000083">
    <property type="protein sequence ID" value="TGL97461.1"/>
    <property type="molecule type" value="Genomic_DNA"/>
</dbReference>
<feature type="transmembrane region" description="Helical" evidence="1">
    <location>
        <begin position="199"/>
        <end position="215"/>
    </location>
</feature>
<feature type="transmembrane region" description="Helical" evidence="1">
    <location>
        <begin position="341"/>
        <end position="358"/>
    </location>
</feature>
<keyword evidence="1" id="KW-1133">Transmembrane helix</keyword>
<evidence type="ECO:0000313" key="2">
    <source>
        <dbReference type="EMBL" id="TGL97461.1"/>
    </source>
</evidence>
<feature type="transmembrane region" description="Helical" evidence="1">
    <location>
        <begin position="16"/>
        <end position="37"/>
    </location>
</feature>
<feature type="transmembrane region" description="Helical" evidence="1">
    <location>
        <begin position="131"/>
        <end position="150"/>
    </location>
</feature>
<dbReference type="Proteomes" id="UP000298429">
    <property type="component" value="Unassembled WGS sequence"/>
</dbReference>
<name>A0A5F2B042_9LEPT</name>
<feature type="transmembrane region" description="Helical" evidence="1">
    <location>
        <begin position="101"/>
        <end position="119"/>
    </location>
</feature>
<reference evidence="2 3" key="1">
    <citation type="journal article" date="2019" name="PLoS Negl. Trop. Dis.">
        <title>Revisiting the worldwide diversity of Leptospira species in the environment.</title>
        <authorList>
            <person name="Vincent A.T."/>
            <person name="Schiettekatte O."/>
            <person name="Bourhy P."/>
            <person name="Veyrier F.J."/>
            <person name="Picardeau M."/>
        </authorList>
    </citation>
    <scope>NUCLEOTIDE SEQUENCE [LARGE SCALE GENOMIC DNA]</scope>
    <source>
        <strain evidence="2 3">201702444</strain>
    </source>
</reference>
<evidence type="ECO:0000256" key="1">
    <source>
        <dbReference type="SAM" id="Phobius"/>
    </source>
</evidence>